<accession>M7NR88</accession>
<evidence type="ECO:0000256" key="1">
    <source>
        <dbReference type="SAM" id="SignalP"/>
    </source>
</evidence>
<keyword evidence="1" id="KW-0732">Signal</keyword>
<sequence>MMKSSMLLLSVLFLSAFSCQDELAQKDVPEPVVAGLAATFPEASQVEWEKEGDNYEAEFMLNSLEHEALLNASGSVLKYKHELAVPDLPEAVAAAIQQHYPDRQISDPEKLHQEDQMYYQVELENESEEIKLVFAENGQEQKEAVYWD</sequence>
<dbReference type="RefSeq" id="WP_009197225.1">
    <property type="nucleotide sequence ID" value="NZ_AODQ01000153.1"/>
</dbReference>
<gene>
    <name evidence="3" type="ORF">ADICEAN_03846</name>
</gene>
<dbReference type="EMBL" id="AODQ01000153">
    <property type="protein sequence ID" value="EMR01034.1"/>
    <property type="molecule type" value="Genomic_DNA"/>
</dbReference>
<dbReference type="Gene3D" id="3.10.450.360">
    <property type="match status" value="1"/>
</dbReference>
<organism evidence="3 4">
    <name type="scientific">Cesiribacter andamanensis AMV16</name>
    <dbReference type="NCBI Taxonomy" id="1279009"/>
    <lineage>
        <taxon>Bacteria</taxon>
        <taxon>Pseudomonadati</taxon>
        <taxon>Bacteroidota</taxon>
        <taxon>Cytophagia</taxon>
        <taxon>Cytophagales</taxon>
        <taxon>Cesiribacteraceae</taxon>
        <taxon>Cesiribacter</taxon>
    </lineage>
</organism>
<comment type="caution">
    <text evidence="3">The sequence shown here is derived from an EMBL/GenBank/DDBJ whole genome shotgun (WGS) entry which is preliminary data.</text>
</comment>
<feature type="domain" description="Putative beta-lactamase-inhibitor-like PepSY-like" evidence="2">
    <location>
        <begin position="57"/>
        <end position="139"/>
    </location>
</feature>
<dbReference type="Proteomes" id="UP000011910">
    <property type="component" value="Unassembled WGS sequence"/>
</dbReference>
<dbReference type="SUPFAM" id="SSF160574">
    <property type="entry name" value="BT0923-like"/>
    <property type="match status" value="1"/>
</dbReference>
<dbReference type="eggNOG" id="COG3212">
    <property type="taxonomic scope" value="Bacteria"/>
</dbReference>
<keyword evidence="4" id="KW-1185">Reference proteome</keyword>
<dbReference type="OrthoDB" id="1121502at2"/>
<evidence type="ECO:0000313" key="3">
    <source>
        <dbReference type="EMBL" id="EMR01034.1"/>
    </source>
</evidence>
<evidence type="ECO:0000313" key="4">
    <source>
        <dbReference type="Proteomes" id="UP000011910"/>
    </source>
</evidence>
<protein>
    <recommendedName>
        <fullName evidence="2">Putative beta-lactamase-inhibitor-like PepSY-like domain-containing protein</fullName>
    </recommendedName>
</protein>
<evidence type="ECO:0000259" key="2">
    <source>
        <dbReference type="Pfam" id="PF11396"/>
    </source>
</evidence>
<dbReference type="InterPro" id="IPR021533">
    <property type="entry name" value="PepSY-like"/>
</dbReference>
<feature type="signal peptide" evidence="1">
    <location>
        <begin position="1"/>
        <end position="24"/>
    </location>
</feature>
<proteinExistence type="predicted"/>
<dbReference type="STRING" id="1279009.ADICEAN_03846"/>
<dbReference type="AlphaFoldDB" id="M7NR88"/>
<dbReference type="PROSITE" id="PS51257">
    <property type="entry name" value="PROKAR_LIPOPROTEIN"/>
    <property type="match status" value="1"/>
</dbReference>
<dbReference type="Pfam" id="PF11396">
    <property type="entry name" value="PepSY_like"/>
    <property type="match status" value="1"/>
</dbReference>
<feature type="chain" id="PRO_5004082582" description="Putative beta-lactamase-inhibitor-like PepSY-like domain-containing protein" evidence="1">
    <location>
        <begin position="25"/>
        <end position="148"/>
    </location>
</feature>
<name>M7NR88_9BACT</name>
<reference evidence="3 4" key="1">
    <citation type="journal article" date="2013" name="Genome Announc.">
        <title>Draft Genome Sequence of Cesiribacter andamanensis Strain AMV16T, Isolated from a Soil Sample from a Mud Volcano in the Andaman Islands, India.</title>
        <authorList>
            <person name="Shivaji S."/>
            <person name="Ara S."/>
            <person name="Begum Z."/>
            <person name="Srinivas T.N."/>
            <person name="Singh A."/>
            <person name="Kumar Pinnaka A."/>
        </authorList>
    </citation>
    <scope>NUCLEOTIDE SEQUENCE [LARGE SCALE GENOMIC DNA]</scope>
    <source>
        <strain evidence="3 4">AMV16</strain>
    </source>
</reference>